<name>U2KRV6_9FIRM</name>
<feature type="active site" evidence="11">
    <location>
        <position position="121"/>
    </location>
</feature>
<dbReference type="EMBL" id="AWVF01000220">
    <property type="protein sequence ID" value="ERJ95007.1"/>
    <property type="molecule type" value="Genomic_DNA"/>
</dbReference>
<evidence type="ECO:0000256" key="3">
    <source>
        <dbReference type="ARBA" id="ARBA00011881"/>
    </source>
</evidence>
<dbReference type="STRING" id="411473.RUMCAL_01719"/>
<keyword evidence="8 11" id="KW-0413">Isomerase</keyword>
<dbReference type="GO" id="GO:0000287">
    <property type="term" value="F:magnesium ion binding"/>
    <property type="evidence" value="ECO:0007669"/>
    <property type="project" value="UniProtKB-UniRule"/>
</dbReference>
<feature type="binding site" evidence="11">
    <location>
        <position position="359"/>
    </location>
    <ligand>
        <name>Mg(2+)</name>
        <dbReference type="ChEBI" id="CHEBI:18420"/>
        <label>1</label>
    </ligand>
</feature>
<dbReference type="NCBIfam" id="TIGR02630">
    <property type="entry name" value="xylose_isom_A"/>
    <property type="match status" value="1"/>
</dbReference>
<comment type="catalytic activity">
    <reaction evidence="10 11 12">
        <text>alpha-D-xylose = alpha-D-xylulofuranose</text>
        <dbReference type="Rhea" id="RHEA:22816"/>
        <dbReference type="ChEBI" id="CHEBI:28518"/>
        <dbReference type="ChEBI" id="CHEBI:188998"/>
        <dbReference type="EC" id="5.3.1.5"/>
    </reaction>
</comment>
<dbReference type="InterPro" id="IPR013452">
    <property type="entry name" value="Xylose_isom_bac"/>
</dbReference>
<feature type="binding site" evidence="11">
    <location>
        <position position="291"/>
    </location>
    <ligand>
        <name>Mg(2+)</name>
        <dbReference type="ChEBI" id="CHEBI:18420"/>
        <label>2</label>
    </ligand>
</feature>
<feature type="active site" evidence="11">
    <location>
        <position position="124"/>
    </location>
</feature>
<dbReference type="InterPro" id="IPR036237">
    <property type="entry name" value="Xyl_isomerase-like_sf"/>
</dbReference>
<dbReference type="EC" id="5.3.1.5" evidence="4 11"/>
<evidence type="ECO:0000256" key="2">
    <source>
        <dbReference type="ARBA" id="ARBA00005765"/>
    </source>
</evidence>
<dbReference type="Proteomes" id="UP000016662">
    <property type="component" value="Unassembled WGS sequence"/>
</dbReference>
<reference evidence="14 15" key="1">
    <citation type="submission" date="2013-07" db="EMBL/GenBank/DDBJ databases">
        <authorList>
            <person name="Weinstock G."/>
            <person name="Sodergren E."/>
            <person name="Wylie T."/>
            <person name="Fulton L."/>
            <person name="Fulton R."/>
            <person name="Fronick C."/>
            <person name="O'Laughlin M."/>
            <person name="Godfrey J."/>
            <person name="Miner T."/>
            <person name="Herter B."/>
            <person name="Appelbaum E."/>
            <person name="Cordes M."/>
            <person name="Lek S."/>
            <person name="Wollam A."/>
            <person name="Pepin K.H."/>
            <person name="Palsikar V.B."/>
            <person name="Mitreva M."/>
            <person name="Wilson R.K."/>
        </authorList>
    </citation>
    <scope>NUCLEOTIDE SEQUENCE [LARGE SCALE GENOMIC DNA]</scope>
    <source>
        <strain evidence="14 15">ATCC 27760</strain>
    </source>
</reference>
<keyword evidence="11" id="KW-0963">Cytoplasm</keyword>
<dbReference type="GO" id="GO:0042732">
    <property type="term" value="P:D-xylose metabolic process"/>
    <property type="evidence" value="ECO:0007669"/>
    <property type="project" value="UniProtKB-UniRule"/>
</dbReference>
<evidence type="ECO:0000256" key="8">
    <source>
        <dbReference type="ARBA" id="ARBA00023235"/>
    </source>
</evidence>
<keyword evidence="9 11" id="KW-0119">Carbohydrate metabolism</keyword>
<keyword evidence="11" id="KW-0460">Magnesium</keyword>
<evidence type="ECO:0000256" key="7">
    <source>
        <dbReference type="ARBA" id="ARBA00022723"/>
    </source>
</evidence>
<evidence type="ECO:0000256" key="1">
    <source>
        <dbReference type="ARBA" id="ARBA00004496"/>
    </source>
</evidence>
<dbReference type="PROSITE" id="PS51415">
    <property type="entry name" value="XYLOSE_ISOMERASE"/>
    <property type="match status" value="1"/>
</dbReference>
<feature type="binding site" evidence="11">
    <location>
        <position position="316"/>
    </location>
    <ligand>
        <name>Mg(2+)</name>
        <dbReference type="ChEBI" id="CHEBI:18420"/>
        <label>1</label>
    </ligand>
</feature>
<comment type="subunit">
    <text evidence="3 11 13">Homotetramer.</text>
</comment>
<dbReference type="NCBIfam" id="NF003998">
    <property type="entry name" value="PRK05474.1"/>
    <property type="match status" value="1"/>
</dbReference>
<comment type="caution">
    <text evidence="14">The sequence shown here is derived from an EMBL/GenBank/DDBJ whole genome shotgun (WGS) entry which is preliminary data.</text>
</comment>
<dbReference type="AlphaFoldDB" id="U2KRV6"/>
<comment type="subcellular location">
    <subcellularLocation>
        <location evidence="1 11 13">Cytoplasm</location>
    </subcellularLocation>
</comment>
<gene>
    <name evidence="11" type="primary">xylA</name>
    <name evidence="14" type="ORF">RUMCAL_01719</name>
</gene>
<dbReference type="Gene3D" id="3.20.20.150">
    <property type="entry name" value="Divalent-metal-dependent TIM barrel enzymes"/>
    <property type="match status" value="1"/>
</dbReference>
<dbReference type="GO" id="GO:0005737">
    <property type="term" value="C:cytoplasm"/>
    <property type="evidence" value="ECO:0007669"/>
    <property type="project" value="UniProtKB-SubCell"/>
</dbReference>
<dbReference type="HAMAP" id="MF_00455">
    <property type="entry name" value="Xylose_isom_A"/>
    <property type="match status" value="1"/>
</dbReference>
<dbReference type="HOGENOM" id="CLU_037261_1_0_9"/>
<dbReference type="PANTHER" id="PTHR48408">
    <property type="match status" value="1"/>
</dbReference>
<dbReference type="FunFam" id="3.20.20.150:FF:000002">
    <property type="entry name" value="Xylose isomerase"/>
    <property type="match status" value="1"/>
</dbReference>
<keyword evidence="6 11" id="KW-0859">Xylose metabolism</keyword>
<keyword evidence="15" id="KW-1185">Reference proteome</keyword>
<accession>U2KRV6</accession>
<dbReference type="eggNOG" id="COG2115">
    <property type="taxonomic scope" value="Bacteria"/>
</dbReference>
<evidence type="ECO:0000256" key="4">
    <source>
        <dbReference type="ARBA" id="ARBA00011958"/>
    </source>
</evidence>
<feature type="binding site" evidence="11">
    <location>
        <position position="288"/>
    </location>
    <ligand>
        <name>Mg(2+)</name>
        <dbReference type="ChEBI" id="CHEBI:18420"/>
        <label>2</label>
    </ligand>
</feature>
<dbReference type="PATRIC" id="fig|411473.3.peg.1402"/>
<evidence type="ECO:0000256" key="11">
    <source>
        <dbReference type="HAMAP-Rule" id="MF_00455"/>
    </source>
</evidence>
<evidence type="ECO:0000313" key="14">
    <source>
        <dbReference type="EMBL" id="ERJ95007.1"/>
    </source>
</evidence>
<feature type="binding site" evidence="11">
    <location>
        <position position="288"/>
    </location>
    <ligand>
        <name>Mg(2+)</name>
        <dbReference type="ChEBI" id="CHEBI:18420"/>
        <label>1</label>
    </ligand>
</feature>
<dbReference type="PANTHER" id="PTHR48408:SF1">
    <property type="entry name" value="XYLOSE ISOMERASE"/>
    <property type="match status" value="1"/>
</dbReference>
<keyword evidence="7 11" id="KW-0479">Metal-binding</keyword>
<evidence type="ECO:0000256" key="13">
    <source>
        <dbReference type="RuleBase" id="RU000610"/>
    </source>
</evidence>
<evidence type="ECO:0000256" key="10">
    <source>
        <dbReference type="ARBA" id="ARBA00033659"/>
    </source>
</evidence>
<sequence>MRKAESAFHIPHLIINQEELLMSEFFNNIPKIAYEGKDSKNPLAFKFYNPDEVIAGKTMREQLKFALSWWHTMGGDGTDMFGCGTTNKTWGCDDVTARAKAKVEAAFEIMDKLSIDYYCFHDRDLSPEYGSLGETNEKLRAIVDLCKEKQDATGKKLLWGTAKCFDHPRYMHGAGTSPSADVFAYAAAQIKSAIDATVKLGGQGYVFWGGREGYETLLNTNMGLELDNMARLMHLAVDYARSIGFTGDFYVEPKPKEPTKHQYDFDSATVIGFLQKYGLDKDFKLNIEANHATLAQHTFQHELRVARTNGMFGSIDANQGDPLLGWDTDQFPTNVYDAALCMYEVLKAGGFTNGGLNFDAKARRGSFELEDIFHSYIAGMDTFALGLRIADKLITDGRIDKFVEDRYASWNTGIGADIISGKATMADLEKYALEKGEVTASLTSGRQEMLEAIMNEIMFSL</sequence>
<feature type="binding site" evidence="11">
    <location>
        <position position="252"/>
    </location>
    <ligand>
        <name>Mg(2+)</name>
        <dbReference type="ChEBI" id="CHEBI:18420"/>
        <label>1</label>
    </ligand>
</feature>
<evidence type="ECO:0000256" key="12">
    <source>
        <dbReference type="RuleBase" id="RU000609"/>
    </source>
</evidence>
<feature type="binding site" evidence="11">
    <location>
        <position position="329"/>
    </location>
    <ligand>
        <name>Mg(2+)</name>
        <dbReference type="ChEBI" id="CHEBI:18420"/>
        <label>2</label>
    </ligand>
</feature>
<dbReference type="GO" id="GO:0009045">
    <property type="term" value="F:xylose isomerase activity"/>
    <property type="evidence" value="ECO:0007669"/>
    <property type="project" value="UniProtKB-UniRule"/>
</dbReference>
<evidence type="ECO:0000256" key="5">
    <source>
        <dbReference type="ARBA" id="ARBA00018232"/>
    </source>
</evidence>
<feature type="binding site" evidence="11">
    <location>
        <position position="327"/>
    </location>
    <ligand>
        <name>Mg(2+)</name>
        <dbReference type="ChEBI" id="CHEBI:18420"/>
        <label>2</label>
    </ligand>
</feature>
<dbReference type="InterPro" id="IPR001998">
    <property type="entry name" value="Xylose_isomerase"/>
</dbReference>
<comment type="cofactor">
    <cofactor evidence="11">
        <name>Mg(2+)</name>
        <dbReference type="ChEBI" id="CHEBI:18420"/>
    </cofactor>
    <text evidence="11">Binds 2 magnesium ions per subunit.</text>
</comment>
<evidence type="ECO:0000313" key="15">
    <source>
        <dbReference type="Proteomes" id="UP000016662"/>
    </source>
</evidence>
<organism evidence="14 15">
    <name type="scientific">Ruminococcus callidus ATCC 27760</name>
    <dbReference type="NCBI Taxonomy" id="411473"/>
    <lineage>
        <taxon>Bacteria</taxon>
        <taxon>Bacillati</taxon>
        <taxon>Bacillota</taxon>
        <taxon>Clostridia</taxon>
        <taxon>Eubacteriales</taxon>
        <taxon>Oscillospiraceae</taxon>
        <taxon>Ruminococcus</taxon>
    </lineage>
</organism>
<evidence type="ECO:0000256" key="9">
    <source>
        <dbReference type="ARBA" id="ARBA00023277"/>
    </source>
</evidence>
<evidence type="ECO:0000256" key="6">
    <source>
        <dbReference type="ARBA" id="ARBA00022629"/>
    </source>
</evidence>
<dbReference type="PRINTS" id="PR00688">
    <property type="entry name" value="XYLOSISMRASE"/>
</dbReference>
<protein>
    <recommendedName>
        <fullName evidence="5 11">Xylose isomerase</fullName>
        <ecNumber evidence="4 11">5.3.1.5</ecNumber>
    </recommendedName>
</protein>
<proteinExistence type="inferred from homology"/>
<comment type="similarity">
    <text evidence="2 11 12">Belongs to the xylose isomerase family.</text>
</comment>
<dbReference type="SUPFAM" id="SSF51658">
    <property type="entry name" value="Xylose isomerase-like"/>
    <property type="match status" value="1"/>
</dbReference>